<feature type="binding site" evidence="14">
    <location>
        <position position="80"/>
    </location>
    <ligand>
        <name>FMN</name>
        <dbReference type="ChEBI" id="CHEBI:58210"/>
    </ligand>
</feature>
<dbReference type="PATRIC" id="fig|1735161.3.peg.631"/>
<evidence type="ECO:0000256" key="11">
    <source>
        <dbReference type="ARBA" id="ARBA00048802"/>
    </source>
</evidence>
<dbReference type="GO" id="GO:0000049">
    <property type="term" value="F:tRNA binding"/>
    <property type="evidence" value="ECO:0007669"/>
    <property type="project" value="UniProtKB-KW"/>
</dbReference>
<keyword evidence="4 12" id="KW-0285">Flavoprotein</keyword>
<sequence length="327" mass="35323">MLMTSGLLPFRWQDAPRPIVALAPMAGVTDASYRQLIKKLAPEVIVYSEFLSTDALAYGGKKTMAMMHFDPALERPFIVQIFGKKPEHFLEAAKVVEQMGADGIDINMGCPAAKVVSSCHGSALIRNPDLAAELVHATAKAVSIPVSVKTRLGWDTAETLIPFCTRLVEAGAQALAIHGRRFFDKFTGSADWAPIYALKAALPAVTIIGNGDIASAQDALDRIGNLDGVMVGRGTIGNPWLCSDICEAFAGKGIHSTNDTLSFTQKIPFILEHCALAVKTKGERRGMLEMRRHLANYVRGIDGAKELRARLVRVETIDAVRTILAAV</sequence>
<dbReference type="InterPro" id="IPR001269">
    <property type="entry name" value="DUS_fam"/>
</dbReference>
<dbReference type="Gene3D" id="3.20.20.70">
    <property type="entry name" value="Aldolase class I"/>
    <property type="match status" value="1"/>
</dbReference>
<dbReference type="PANTHER" id="PTHR45846:SF1">
    <property type="entry name" value="TRNA-DIHYDROURIDINE(47) SYNTHASE [NAD(P)(+)]-LIKE"/>
    <property type="match status" value="1"/>
</dbReference>
<name>A0A0S1SRY2_9BACT</name>
<dbReference type="GO" id="GO:0017150">
    <property type="term" value="F:tRNA dihydrouridine synthase activity"/>
    <property type="evidence" value="ECO:0007669"/>
    <property type="project" value="InterPro"/>
</dbReference>
<evidence type="ECO:0000256" key="13">
    <source>
        <dbReference type="PIRSR" id="PIRSR006621-1"/>
    </source>
</evidence>
<keyword evidence="9 12" id="KW-0560">Oxidoreductase</keyword>
<keyword evidence="14" id="KW-0547">Nucleotide-binding</keyword>
<dbReference type="PROSITE" id="PS01136">
    <property type="entry name" value="UPF0034"/>
    <property type="match status" value="1"/>
</dbReference>
<feature type="binding site" evidence="14">
    <location>
        <begin position="24"/>
        <end position="26"/>
    </location>
    <ligand>
        <name>FMN</name>
        <dbReference type="ChEBI" id="CHEBI:58210"/>
    </ligand>
</feature>
<dbReference type="PANTHER" id="PTHR45846">
    <property type="entry name" value="TRNA-DIHYDROURIDINE(47) SYNTHASE [NAD(P)(+)]-LIKE"/>
    <property type="match status" value="1"/>
</dbReference>
<comment type="catalytic activity">
    <reaction evidence="11">
        <text>a 5,6-dihydrouridine in tRNA + NAD(+) = a uridine in tRNA + NADH + H(+)</text>
        <dbReference type="Rhea" id="RHEA:54452"/>
        <dbReference type="Rhea" id="RHEA-COMP:13339"/>
        <dbReference type="Rhea" id="RHEA-COMP:13887"/>
        <dbReference type="ChEBI" id="CHEBI:15378"/>
        <dbReference type="ChEBI" id="CHEBI:57540"/>
        <dbReference type="ChEBI" id="CHEBI:57945"/>
        <dbReference type="ChEBI" id="CHEBI:65315"/>
        <dbReference type="ChEBI" id="CHEBI:74443"/>
    </reaction>
</comment>
<evidence type="ECO:0000256" key="3">
    <source>
        <dbReference type="ARBA" id="ARBA00022555"/>
    </source>
</evidence>
<dbReference type="PIRSF" id="PIRSF006621">
    <property type="entry name" value="Dus"/>
    <property type="match status" value="1"/>
</dbReference>
<proteinExistence type="inferred from homology"/>
<keyword evidence="5 12" id="KW-0288">FMN</keyword>
<dbReference type="GO" id="GO:0050660">
    <property type="term" value="F:flavin adenine dinucleotide binding"/>
    <property type="evidence" value="ECO:0007669"/>
    <property type="project" value="InterPro"/>
</dbReference>
<dbReference type="InterPro" id="IPR018517">
    <property type="entry name" value="tRNA_hU_synthase_CS"/>
</dbReference>
<accession>A0A0S1SWU6</accession>
<feature type="binding site" evidence="14">
    <location>
        <position position="178"/>
    </location>
    <ligand>
        <name>FMN</name>
        <dbReference type="ChEBI" id="CHEBI:58210"/>
    </ligand>
</feature>
<evidence type="ECO:0000256" key="6">
    <source>
        <dbReference type="ARBA" id="ARBA00022694"/>
    </source>
</evidence>
<dbReference type="InterPro" id="IPR024036">
    <property type="entry name" value="tRNA-dHydroUridine_Synthase_C"/>
</dbReference>
<comment type="similarity">
    <text evidence="12">Belongs to the dus family.</text>
</comment>
<evidence type="ECO:0000256" key="12">
    <source>
        <dbReference type="PIRNR" id="PIRNR006621"/>
    </source>
</evidence>
<reference evidence="16 17" key="2">
    <citation type="journal article" date="2016" name="PeerJ">
        <title>Analysis of five complete genome sequences for members of the class Peribacteria in the recently recognized Peregrinibacteria bacterial phylum.</title>
        <authorList>
            <person name="Anantharaman K."/>
            <person name="Brown C.T."/>
            <person name="Burstein D."/>
            <person name="Castelle C.J."/>
            <person name="Probst A.J."/>
            <person name="Thomas B.C."/>
            <person name="Williams K.H."/>
            <person name="Banfield J.F."/>
        </authorList>
    </citation>
    <scope>NUCLEOTIDE SEQUENCE [LARGE SCALE GENOMIC DNA]</scope>
    <source>
        <strain evidence="16">RIFOXYD1_FULL_PER-ii_59_16</strain>
    </source>
</reference>
<evidence type="ECO:0000313" key="16">
    <source>
        <dbReference type="EMBL" id="ALM13326.1"/>
    </source>
</evidence>
<accession>A0A0S1SKE8</accession>
<feature type="binding site" evidence="14">
    <location>
        <begin position="232"/>
        <end position="233"/>
    </location>
    <ligand>
        <name>FMN</name>
        <dbReference type="ChEBI" id="CHEBI:58210"/>
    </ligand>
</feature>
<keyword evidence="7" id="KW-0521">NADP</keyword>
<dbReference type="Pfam" id="PF01207">
    <property type="entry name" value="Dus"/>
    <property type="match status" value="1"/>
</dbReference>
<keyword evidence="8" id="KW-0694">RNA-binding</keyword>
<comment type="catalytic activity">
    <reaction evidence="10">
        <text>a 5,6-dihydrouridine in tRNA + NADP(+) = a uridine in tRNA + NADPH + H(+)</text>
        <dbReference type="Rhea" id="RHEA:23624"/>
        <dbReference type="Rhea" id="RHEA-COMP:13339"/>
        <dbReference type="Rhea" id="RHEA-COMP:13887"/>
        <dbReference type="ChEBI" id="CHEBI:15378"/>
        <dbReference type="ChEBI" id="CHEBI:57783"/>
        <dbReference type="ChEBI" id="CHEBI:58349"/>
        <dbReference type="ChEBI" id="CHEBI:65315"/>
        <dbReference type="ChEBI" id="CHEBI:74443"/>
    </reaction>
</comment>
<dbReference type="STRING" id="1735162.PeribacterB2_0651"/>
<evidence type="ECO:0000256" key="2">
    <source>
        <dbReference type="ARBA" id="ARBA00002790"/>
    </source>
</evidence>
<protein>
    <recommendedName>
        <fullName evidence="12">tRNA-dihydrouridine synthase</fullName>
        <ecNumber evidence="12">1.3.1.-</ecNumber>
    </recommendedName>
</protein>
<dbReference type="InterPro" id="IPR013785">
    <property type="entry name" value="Aldolase_TIM"/>
</dbReference>
<keyword evidence="6 12" id="KW-0819">tRNA processing</keyword>
<dbReference type="EC" id="1.3.1.-" evidence="12"/>
<dbReference type="EMBL" id="CP013065">
    <property type="protein sequence ID" value="ALM13326.1"/>
    <property type="molecule type" value="Genomic_DNA"/>
</dbReference>
<dbReference type="Gene3D" id="1.10.1200.80">
    <property type="entry name" value="Putative flavin oxidoreducatase, domain 2"/>
    <property type="match status" value="1"/>
</dbReference>
<evidence type="ECO:0000256" key="4">
    <source>
        <dbReference type="ARBA" id="ARBA00022630"/>
    </source>
</evidence>
<accession>A0A0S1SJG8</accession>
<dbReference type="KEGG" id="prf:PeribacterA2_0651"/>
<comment type="cofactor">
    <cofactor evidence="1 12 14">
        <name>FMN</name>
        <dbReference type="ChEBI" id="CHEBI:58210"/>
    </cofactor>
</comment>
<dbReference type="SUPFAM" id="SSF51395">
    <property type="entry name" value="FMN-linked oxidoreductases"/>
    <property type="match status" value="1"/>
</dbReference>
<reference evidence="17" key="1">
    <citation type="submission" date="2015-10" db="EMBL/GenBank/DDBJ databases">
        <title>Analysis of five complete genome sequences for members of the class Peribacteria in the recently recognized Peregrinibacteria bacterial phylum.</title>
        <authorList>
            <person name="Anantharaman K."/>
            <person name="Brown C.T."/>
            <person name="Burstein D."/>
            <person name="Castelle C.J."/>
            <person name="Probst A.J."/>
            <person name="Thomas B.C."/>
            <person name="Williams K.H."/>
            <person name="Banfield J.F."/>
        </authorList>
    </citation>
    <scope>NUCLEOTIDE SEQUENCE [LARGE SCALE GENOMIC DNA]</scope>
</reference>
<accession>A0A0S1SRY2</accession>
<dbReference type="AlphaFoldDB" id="A0A0S1SRY2"/>
<evidence type="ECO:0000256" key="10">
    <source>
        <dbReference type="ARBA" id="ARBA00048205"/>
    </source>
</evidence>
<evidence type="ECO:0000256" key="7">
    <source>
        <dbReference type="ARBA" id="ARBA00022857"/>
    </source>
</evidence>
<comment type="function">
    <text evidence="2 12">Catalyzes the synthesis of 5,6-dihydrouridine (D), a modified base found in the D-loop of most tRNAs, via the reduction of the C5-C6 double bond in target uridines.</text>
</comment>
<feature type="active site" description="Proton donor" evidence="13">
    <location>
        <position position="110"/>
    </location>
</feature>
<evidence type="ECO:0000256" key="8">
    <source>
        <dbReference type="ARBA" id="ARBA00022884"/>
    </source>
</evidence>
<dbReference type="Proteomes" id="UP000069135">
    <property type="component" value="Chromosome"/>
</dbReference>
<keyword evidence="3" id="KW-0820">tRNA-binding</keyword>
<dbReference type="InterPro" id="IPR035587">
    <property type="entry name" value="DUS-like_FMN-bd"/>
</dbReference>
<feature type="domain" description="DUS-like FMN-binding" evidence="15">
    <location>
        <begin position="22"/>
        <end position="316"/>
    </location>
</feature>
<accession>A0A0S1SR73</accession>
<evidence type="ECO:0000256" key="5">
    <source>
        <dbReference type="ARBA" id="ARBA00022643"/>
    </source>
</evidence>
<evidence type="ECO:0000256" key="1">
    <source>
        <dbReference type="ARBA" id="ARBA00001917"/>
    </source>
</evidence>
<dbReference type="CDD" id="cd02801">
    <property type="entry name" value="DUS_like_FMN"/>
    <property type="match status" value="1"/>
</dbReference>
<evidence type="ECO:0000259" key="15">
    <source>
        <dbReference type="Pfam" id="PF01207"/>
    </source>
</evidence>
<evidence type="ECO:0000313" key="17">
    <source>
        <dbReference type="Proteomes" id="UP000069135"/>
    </source>
</evidence>
<evidence type="ECO:0000256" key="14">
    <source>
        <dbReference type="PIRSR" id="PIRSR006621-2"/>
    </source>
</evidence>
<gene>
    <name evidence="16" type="ORF">PeribacterD1_0651</name>
</gene>
<organism evidence="16 17">
    <name type="scientific">Candidatus Peribacter riflensis</name>
    <dbReference type="NCBI Taxonomy" id="1735162"/>
    <lineage>
        <taxon>Bacteria</taxon>
        <taxon>Candidatus Peregrinibacteriota</taxon>
        <taxon>Candidatus Peribacteria</taxon>
        <taxon>Candidatus Peribacterales</taxon>
        <taxon>Candidatus Peribacteraceae</taxon>
        <taxon>Candidatus Peribacter</taxon>
    </lineage>
</organism>
<feature type="binding site" evidence="14">
    <location>
        <position position="149"/>
    </location>
    <ligand>
        <name>FMN</name>
        <dbReference type="ChEBI" id="CHEBI:58210"/>
    </ligand>
</feature>
<evidence type="ECO:0000256" key="9">
    <source>
        <dbReference type="ARBA" id="ARBA00023002"/>
    </source>
</evidence>